<feature type="compositionally biased region" description="Polar residues" evidence="1">
    <location>
        <begin position="1"/>
        <end position="13"/>
    </location>
</feature>
<evidence type="ECO:0000313" key="2">
    <source>
        <dbReference type="EMBL" id="KPJ00856.1"/>
    </source>
</evidence>
<evidence type="ECO:0000256" key="1">
    <source>
        <dbReference type="SAM" id="MobiDB-lite"/>
    </source>
</evidence>
<protein>
    <submittedName>
        <fullName evidence="2">Uncharacterized protein</fullName>
    </submittedName>
</protein>
<organism evidence="2 3">
    <name type="scientific">Papilio xuthus</name>
    <name type="common">Asian swallowtail butterfly</name>
    <dbReference type="NCBI Taxonomy" id="66420"/>
    <lineage>
        <taxon>Eukaryota</taxon>
        <taxon>Metazoa</taxon>
        <taxon>Ecdysozoa</taxon>
        <taxon>Arthropoda</taxon>
        <taxon>Hexapoda</taxon>
        <taxon>Insecta</taxon>
        <taxon>Pterygota</taxon>
        <taxon>Neoptera</taxon>
        <taxon>Endopterygota</taxon>
        <taxon>Lepidoptera</taxon>
        <taxon>Glossata</taxon>
        <taxon>Ditrysia</taxon>
        <taxon>Papilionoidea</taxon>
        <taxon>Papilionidae</taxon>
        <taxon>Papilioninae</taxon>
        <taxon>Papilio</taxon>
    </lineage>
</organism>
<gene>
    <name evidence="2" type="ORF">RR46_07695</name>
</gene>
<reference evidence="2 3" key="1">
    <citation type="journal article" date="2015" name="Nat. Commun.">
        <title>Outbred genome sequencing and CRISPR/Cas9 gene editing in butterflies.</title>
        <authorList>
            <person name="Li X."/>
            <person name="Fan D."/>
            <person name="Zhang W."/>
            <person name="Liu G."/>
            <person name="Zhang L."/>
            <person name="Zhao L."/>
            <person name="Fang X."/>
            <person name="Chen L."/>
            <person name="Dong Y."/>
            <person name="Chen Y."/>
            <person name="Ding Y."/>
            <person name="Zhao R."/>
            <person name="Feng M."/>
            <person name="Zhu Y."/>
            <person name="Feng Y."/>
            <person name="Jiang X."/>
            <person name="Zhu D."/>
            <person name="Xiang H."/>
            <person name="Feng X."/>
            <person name="Li S."/>
            <person name="Wang J."/>
            <person name="Zhang G."/>
            <person name="Kronforst M.R."/>
            <person name="Wang W."/>
        </authorList>
    </citation>
    <scope>NUCLEOTIDE SEQUENCE [LARGE SCALE GENOMIC DNA]</scope>
    <source>
        <strain evidence="2">Ya'a_city_454_Px</strain>
        <tissue evidence="2">Whole body</tissue>
    </source>
</reference>
<dbReference type="AlphaFoldDB" id="A0A194QBP1"/>
<keyword evidence="3" id="KW-1185">Reference proteome</keyword>
<feature type="region of interest" description="Disordered" evidence="1">
    <location>
        <begin position="1"/>
        <end position="38"/>
    </location>
</feature>
<name>A0A194QBP1_PAPXU</name>
<evidence type="ECO:0000313" key="3">
    <source>
        <dbReference type="Proteomes" id="UP000053268"/>
    </source>
</evidence>
<proteinExistence type="predicted"/>
<dbReference type="Proteomes" id="UP000053268">
    <property type="component" value="Unassembled WGS sequence"/>
</dbReference>
<accession>A0A194QBP1</accession>
<sequence length="119" mass="12856">MIHLNSPGQSVAGRTNRRRLAPSRRAQDALSPSPRAPGCRAALNQSAAILCSPESKRQCVLSSQSQGDDISPREVVVPAQDAPSSHKRATYLISKSVPFVLFSVFVRLTISAQKSYPVQ</sequence>
<dbReference type="EMBL" id="KQ459460">
    <property type="protein sequence ID" value="KPJ00856.1"/>
    <property type="molecule type" value="Genomic_DNA"/>
</dbReference>